<gene>
    <name evidence="15" type="ORF">QUF54_09725</name>
</gene>
<evidence type="ECO:0000256" key="9">
    <source>
        <dbReference type="ARBA" id="ARBA00023065"/>
    </source>
</evidence>
<dbReference type="InterPro" id="IPR038377">
    <property type="entry name" value="Na/Glc_symporter_sf"/>
</dbReference>
<sequence length="85" mass="9668">MTIPEFLHNRFQDHSHLLRIISAFVILVFFTFYVSSGLVSGVVLFENSFGLNYTTALWMGTLIIMAYTFLVQGGTNFQPLKSMVK</sequence>
<accession>A0ABT7VVT7</accession>
<dbReference type="PROSITE" id="PS50283">
    <property type="entry name" value="NA_SOLUT_SYMP_3"/>
    <property type="match status" value="1"/>
</dbReference>
<evidence type="ECO:0000256" key="1">
    <source>
        <dbReference type="ARBA" id="ARBA00004651"/>
    </source>
</evidence>
<reference evidence="15" key="1">
    <citation type="submission" date="2023-06" db="EMBL/GenBank/DDBJ databases">
        <title>Uncultivated large filamentous bacteria from sulfidic sediments reveal new species and different genomic features in energy metabolism and defense.</title>
        <authorList>
            <person name="Fonseca A."/>
        </authorList>
    </citation>
    <scope>NUCLEOTIDE SEQUENCE</scope>
    <source>
        <strain evidence="15">HSG4</strain>
    </source>
</reference>
<keyword evidence="9" id="KW-0406">Ion transport</keyword>
<evidence type="ECO:0000256" key="7">
    <source>
        <dbReference type="ARBA" id="ARBA00022989"/>
    </source>
</evidence>
<comment type="catalytic activity">
    <reaction evidence="12">
        <text>L-proline(in) + Na(+)(in) = L-proline(out) + Na(+)(out)</text>
        <dbReference type="Rhea" id="RHEA:28967"/>
        <dbReference type="ChEBI" id="CHEBI:29101"/>
        <dbReference type="ChEBI" id="CHEBI:60039"/>
    </reaction>
</comment>
<comment type="caution">
    <text evidence="15">The sequence shown here is derived from an EMBL/GenBank/DDBJ whole genome shotgun (WGS) entry which is preliminary data.</text>
</comment>
<evidence type="ECO:0000256" key="4">
    <source>
        <dbReference type="ARBA" id="ARBA00022475"/>
    </source>
</evidence>
<protein>
    <submittedName>
        <fullName evidence="15">Uncharacterized protein</fullName>
    </submittedName>
</protein>
<name>A0ABT7VVT7_9GAMM</name>
<keyword evidence="3" id="KW-0813">Transport</keyword>
<evidence type="ECO:0000256" key="3">
    <source>
        <dbReference type="ARBA" id="ARBA00022448"/>
    </source>
</evidence>
<keyword evidence="4" id="KW-1003">Cell membrane</keyword>
<evidence type="ECO:0000256" key="12">
    <source>
        <dbReference type="ARBA" id="ARBA00033708"/>
    </source>
</evidence>
<evidence type="ECO:0000256" key="6">
    <source>
        <dbReference type="ARBA" id="ARBA00022847"/>
    </source>
</evidence>
<dbReference type="InterPro" id="IPR050277">
    <property type="entry name" value="Sodium:Solute_Symporter"/>
</dbReference>
<keyword evidence="11" id="KW-0739">Sodium transport</keyword>
<proteinExistence type="inferred from homology"/>
<keyword evidence="10 14" id="KW-0472">Membrane</keyword>
<keyword evidence="5 14" id="KW-0812">Transmembrane</keyword>
<comment type="subcellular location">
    <subcellularLocation>
        <location evidence="1">Cell membrane</location>
        <topology evidence="1">Multi-pass membrane protein</topology>
    </subcellularLocation>
</comment>
<evidence type="ECO:0000256" key="2">
    <source>
        <dbReference type="ARBA" id="ARBA00006434"/>
    </source>
</evidence>
<evidence type="ECO:0000256" key="14">
    <source>
        <dbReference type="SAM" id="Phobius"/>
    </source>
</evidence>
<dbReference type="InterPro" id="IPR001734">
    <property type="entry name" value="Na/solute_symporter"/>
</dbReference>
<evidence type="ECO:0000256" key="13">
    <source>
        <dbReference type="RuleBase" id="RU362091"/>
    </source>
</evidence>
<feature type="transmembrane region" description="Helical" evidence="14">
    <location>
        <begin position="57"/>
        <end position="77"/>
    </location>
</feature>
<comment type="similarity">
    <text evidence="2 13">Belongs to the sodium:solute symporter (SSF) (TC 2.A.21) family.</text>
</comment>
<keyword evidence="6" id="KW-0769">Symport</keyword>
<dbReference type="Gene3D" id="1.20.1730.10">
    <property type="entry name" value="Sodium/glucose cotransporter"/>
    <property type="match status" value="1"/>
</dbReference>
<dbReference type="PANTHER" id="PTHR48086">
    <property type="entry name" value="SODIUM/PROLINE SYMPORTER-RELATED"/>
    <property type="match status" value="1"/>
</dbReference>
<dbReference type="Proteomes" id="UP001171945">
    <property type="component" value="Unassembled WGS sequence"/>
</dbReference>
<evidence type="ECO:0000256" key="5">
    <source>
        <dbReference type="ARBA" id="ARBA00022692"/>
    </source>
</evidence>
<evidence type="ECO:0000256" key="8">
    <source>
        <dbReference type="ARBA" id="ARBA00023053"/>
    </source>
</evidence>
<organism evidence="15 16">
    <name type="scientific">Candidatus Marithioploca araucensis</name>
    <dbReference type="NCBI Taxonomy" id="70273"/>
    <lineage>
        <taxon>Bacteria</taxon>
        <taxon>Pseudomonadati</taxon>
        <taxon>Pseudomonadota</taxon>
        <taxon>Gammaproteobacteria</taxon>
        <taxon>Thiotrichales</taxon>
        <taxon>Thiotrichaceae</taxon>
        <taxon>Candidatus Marithioploca</taxon>
    </lineage>
</organism>
<keyword evidence="8" id="KW-0915">Sodium</keyword>
<keyword evidence="7 14" id="KW-1133">Transmembrane helix</keyword>
<evidence type="ECO:0000256" key="10">
    <source>
        <dbReference type="ARBA" id="ARBA00023136"/>
    </source>
</evidence>
<dbReference type="EMBL" id="JAUCGM010000755">
    <property type="protein sequence ID" value="MDM8563620.1"/>
    <property type="molecule type" value="Genomic_DNA"/>
</dbReference>
<evidence type="ECO:0000313" key="16">
    <source>
        <dbReference type="Proteomes" id="UP001171945"/>
    </source>
</evidence>
<keyword evidence="16" id="KW-1185">Reference proteome</keyword>
<feature type="transmembrane region" description="Helical" evidence="14">
    <location>
        <begin position="20"/>
        <end position="45"/>
    </location>
</feature>
<evidence type="ECO:0000256" key="11">
    <source>
        <dbReference type="ARBA" id="ARBA00023201"/>
    </source>
</evidence>
<evidence type="ECO:0000313" key="15">
    <source>
        <dbReference type="EMBL" id="MDM8563620.1"/>
    </source>
</evidence>
<dbReference type="PANTHER" id="PTHR48086:SF3">
    <property type="entry name" value="SODIUM_PROLINE SYMPORTER"/>
    <property type="match status" value="1"/>
</dbReference>
<dbReference type="Pfam" id="PF00474">
    <property type="entry name" value="SSF"/>
    <property type="match status" value="1"/>
</dbReference>